<dbReference type="Proteomes" id="UP000241769">
    <property type="component" value="Unassembled WGS sequence"/>
</dbReference>
<keyword evidence="2" id="KW-1185">Reference proteome</keyword>
<organism evidence="1 2">
    <name type="scientific">Planoprotostelium fungivorum</name>
    <dbReference type="NCBI Taxonomy" id="1890364"/>
    <lineage>
        <taxon>Eukaryota</taxon>
        <taxon>Amoebozoa</taxon>
        <taxon>Evosea</taxon>
        <taxon>Variosea</taxon>
        <taxon>Cavosteliida</taxon>
        <taxon>Cavosteliaceae</taxon>
        <taxon>Planoprotostelium</taxon>
    </lineage>
</organism>
<gene>
    <name evidence="1" type="ORF">PROFUN_13081</name>
</gene>
<accession>A0A2P6N5H2</accession>
<evidence type="ECO:0000313" key="2">
    <source>
        <dbReference type="Proteomes" id="UP000241769"/>
    </source>
</evidence>
<proteinExistence type="predicted"/>
<dbReference type="EMBL" id="MDYQ01000193">
    <property type="protein sequence ID" value="PRP79201.1"/>
    <property type="molecule type" value="Genomic_DNA"/>
</dbReference>
<sequence length="42" mass="4580">MEAENLSARCLTIYPGGGTCLWCTLPMRYLWDANSGITASGR</sequence>
<comment type="caution">
    <text evidence="1">The sequence shown here is derived from an EMBL/GenBank/DDBJ whole genome shotgun (WGS) entry which is preliminary data.</text>
</comment>
<reference evidence="1 2" key="1">
    <citation type="journal article" date="2018" name="Genome Biol. Evol.">
        <title>Multiple Roots of Fruiting Body Formation in Amoebozoa.</title>
        <authorList>
            <person name="Hillmann F."/>
            <person name="Forbes G."/>
            <person name="Novohradska S."/>
            <person name="Ferling I."/>
            <person name="Riege K."/>
            <person name="Groth M."/>
            <person name="Westermann M."/>
            <person name="Marz M."/>
            <person name="Spaller T."/>
            <person name="Winckler T."/>
            <person name="Schaap P."/>
            <person name="Glockner G."/>
        </authorList>
    </citation>
    <scope>NUCLEOTIDE SEQUENCE [LARGE SCALE GENOMIC DNA]</scope>
    <source>
        <strain evidence="1 2">Jena</strain>
    </source>
</reference>
<dbReference type="AlphaFoldDB" id="A0A2P6N5H2"/>
<protein>
    <submittedName>
        <fullName evidence="1">Uncharacterized protein</fullName>
    </submittedName>
</protein>
<evidence type="ECO:0000313" key="1">
    <source>
        <dbReference type="EMBL" id="PRP79201.1"/>
    </source>
</evidence>
<name>A0A2P6N5H2_9EUKA</name>
<dbReference type="InParanoid" id="A0A2P6N5H2"/>